<feature type="domain" description="GAF" evidence="2">
    <location>
        <begin position="220"/>
        <end position="387"/>
    </location>
</feature>
<gene>
    <name evidence="3" type="ORF">SAMN05216267_10166</name>
</gene>
<dbReference type="InterPro" id="IPR036890">
    <property type="entry name" value="HATPase_C_sf"/>
</dbReference>
<sequence length="751" mass="80080">MAHGSSFSFDAAGLVTAVRGAVGALDGGVVGENALEALRRIVEASETGGSPVVQFDAWRSDGDTVISALDSAASPRAARVQSAYVPSTFENAVAGLELYDTELRVLRSNPAALAIRDARAEDVLDRTATDLDALLPLSPLLVAAMAPERAAGPDPVVARDVHKGRRVYSVLALPVREGPSVIGAAAIIHDVTESVRARAAERLLGAAHERVGSSLSMMQTAQELAAVATREFADVVSVDLVEAVFHGEEAPLPPMSSTTALRRAAFASEIEFTSLYAVGEPSQFVFPTPYTQALADMKPRLVDPRGSPADWHMHDAERAGILRASGVHSMILAPLVQQGRVLGLVALYRSGRRTGTAFDGRDVGLAEQIAARAAVHIENARRYVRELTTATTLQRSLLPRDLPEVPGVGTAHFWSPGGRRTHWLDVITLSGARAGLAMGHIPRQGLRASVDMGRFRTAFATLARMDLAPDELLAHMDDFTHGMGWDDPHAVDDGPDGDGTRCLYAVYDAISGECQAASADWPAPLVTARDGTTAPLDLPAGPALGHHSSYDTARTRLDPGTLLTFYSPSLLRPAHGDDAFGLLQRAAEVSSGDAQAACDNVVYALMGDHGRRHGGGAVLTAVVRRLAAGSHVSWTAPREPTAVADCRTRAREQLEAWHLDDQVFATEVVVSELVTNVLSHARGKPRVRLIRDDRLTVEVSDDSSTSPHLRHARSQDENGRGLLIAAALASRWGTRYGEDGKTIWVEQDLPA</sequence>
<dbReference type="InterPro" id="IPR029016">
    <property type="entry name" value="GAF-like_dom_sf"/>
</dbReference>
<name>A0A1H8LHB7_9ACTN</name>
<dbReference type="STRING" id="310780.SAMN05216267_10166"/>
<dbReference type="SUPFAM" id="SSF55874">
    <property type="entry name" value="ATPase domain of HSP90 chaperone/DNA topoisomerase II/histidine kinase"/>
    <property type="match status" value="1"/>
</dbReference>
<dbReference type="Pfam" id="PF13581">
    <property type="entry name" value="HATPase_c_2"/>
    <property type="match status" value="1"/>
</dbReference>
<dbReference type="Pfam" id="PF08448">
    <property type="entry name" value="PAS_4"/>
    <property type="match status" value="1"/>
</dbReference>
<dbReference type="SUPFAM" id="SSF55781">
    <property type="entry name" value="GAF domain-like"/>
    <property type="match status" value="1"/>
</dbReference>
<dbReference type="CDD" id="cd16936">
    <property type="entry name" value="HATPase_RsbW-like"/>
    <property type="match status" value="1"/>
</dbReference>
<dbReference type="Proteomes" id="UP000181951">
    <property type="component" value="Unassembled WGS sequence"/>
</dbReference>
<dbReference type="Pfam" id="PF07228">
    <property type="entry name" value="SpoIIE"/>
    <property type="match status" value="1"/>
</dbReference>
<evidence type="ECO:0000313" key="4">
    <source>
        <dbReference type="Proteomes" id="UP000181951"/>
    </source>
</evidence>
<dbReference type="PANTHER" id="PTHR43156:SF2">
    <property type="entry name" value="STAGE II SPORULATION PROTEIN E"/>
    <property type="match status" value="1"/>
</dbReference>
<reference evidence="3 4" key="1">
    <citation type="submission" date="2016-10" db="EMBL/GenBank/DDBJ databases">
        <authorList>
            <person name="de Groot N.N."/>
        </authorList>
    </citation>
    <scope>NUCLEOTIDE SEQUENCE [LARGE SCALE GENOMIC DNA]</scope>
    <source>
        <strain evidence="3 4">CGMCC 4.2026</strain>
    </source>
</reference>
<evidence type="ECO:0000256" key="1">
    <source>
        <dbReference type="ARBA" id="ARBA00022801"/>
    </source>
</evidence>
<dbReference type="EMBL" id="FODD01000016">
    <property type="protein sequence ID" value="SEO04550.1"/>
    <property type="molecule type" value="Genomic_DNA"/>
</dbReference>
<organism evidence="3 4">
    <name type="scientific">Actinacidiphila rubida</name>
    <dbReference type="NCBI Taxonomy" id="310780"/>
    <lineage>
        <taxon>Bacteria</taxon>
        <taxon>Bacillati</taxon>
        <taxon>Actinomycetota</taxon>
        <taxon>Actinomycetes</taxon>
        <taxon>Kitasatosporales</taxon>
        <taxon>Streptomycetaceae</taxon>
        <taxon>Actinacidiphila</taxon>
    </lineage>
</organism>
<dbReference type="FunFam" id="3.30.565.10:FF:000028">
    <property type="entry name" value="PAS sensor protein"/>
    <property type="match status" value="1"/>
</dbReference>
<dbReference type="InterPro" id="IPR036457">
    <property type="entry name" value="PPM-type-like_dom_sf"/>
</dbReference>
<dbReference type="InterPro" id="IPR013656">
    <property type="entry name" value="PAS_4"/>
</dbReference>
<dbReference type="InterPro" id="IPR052016">
    <property type="entry name" value="Bact_Sigma-Reg"/>
</dbReference>
<keyword evidence="4" id="KW-1185">Reference proteome</keyword>
<proteinExistence type="predicted"/>
<protein>
    <submittedName>
        <fullName evidence="3">PAS fold-containing protein</fullName>
    </submittedName>
</protein>
<dbReference type="Gene3D" id="3.30.565.10">
    <property type="entry name" value="Histidine kinase-like ATPase, C-terminal domain"/>
    <property type="match status" value="1"/>
</dbReference>
<dbReference type="AlphaFoldDB" id="A0A1H8LHB7"/>
<dbReference type="Pfam" id="PF01590">
    <property type="entry name" value="GAF"/>
    <property type="match status" value="1"/>
</dbReference>
<dbReference type="InterPro" id="IPR001932">
    <property type="entry name" value="PPM-type_phosphatase-like_dom"/>
</dbReference>
<dbReference type="GO" id="GO:0016791">
    <property type="term" value="F:phosphatase activity"/>
    <property type="evidence" value="ECO:0007669"/>
    <property type="project" value="TreeGrafter"/>
</dbReference>
<evidence type="ECO:0000259" key="2">
    <source>
        <dbReference type="SMART" id="SM00065"/>
    </source>
</evidence>
<dbReference type="Gene3D" id="3.60.40.10">
    <property type="entry name" value="PPM-type phosphatase domain"/>
    <property type="match status" value="1"/>
</dbReference>
<dbReference type="InterPro" id="IPR035965">
    <property type="entry name" value="PAS-like_dom_sf"/>
</dbReference>
<dbReference type="OrthoDB" id="118142at2"/>
<dbReference type="RefSeq" id="WP_075017074.1">
    <property type="nucleotide sequence ID" value="NZ_FODD01000016.1"/>
</dbReference>
<evidence type="ECO:0000313" key="3">
    <source>
        <dbReference type="EMBL" id="SEO04550.1"/>
    </source>
</evidence>
<dbReference type="PANTHER" id="PTHR43156">
    <property type="entry name" value="STAGE II SPORULATION PROTEIN E-RELATED"/>
    <property type="match status" value="1"/>
</dbReference>
<accession>A0A1H8LHB7</accession>
<dbReference type="SUPFAM" id="SSF55785">
    <property type="entry name" value="PYP-like sensor domain (PAS domain)"/>
    <property type="match status" value="1"/>
</dbReference>
<dbReference type="Gene3D" id="3.30.450.40">
    <property type="match status" value="1"/>
</dbReference>
<keyword evidence="1" id="KW-0378">Hydrolase</keyword>
<dbReference type="Gene3D" id="3.30.450.20">
    <property type="entry name" value="PAS domain"/>
    <property type="match status" value="1"/>
</dbReference>
<dbReference type="SMART" id="SM00065">
    <property type="entry name" value="GAF"/>
    <property type="match status" value="1"/>
</dbReference>
<dbReference type="InterPro" id="IPR003018">
    <property type="entry name" value="GAF"/>
</dbReference>
<dbReference type="InterPro" id="IPR003594">
    <property type="entry name" value="HATPase_dom"/>
</dbReference>